<dbReference type="PANTHER" id="PTHR44051:SF8">
    <property type="entry name" value="GLUTATHIONE S-TRANSFERASE GSTA"/>
    <property type="match status" value="1"/>
</dbReference>
<dbReference type="Pfam" id="PF02798">
    <property type="entry name" value="GST_N"/>
    <property type="match status" value="1"/>
</dbReference>
<evidence type="ECO:0000259" key="1">
    <source>
        <dbReference type="PROSITE" id="PS50404"/>
    </source>
</evidence>
<dbReference type="Gene3D" id="3.40.30.10">
    <property type="entry name" value="Glutaredoxin"/>
    <property type="match status" value="1"/>
</dbReference>
<dbReference type="PROSITE" id="PS50404">
    <property type="entry name" value="GST_NTER"/>
    <property type="match status" value="1"/>
</dbReference>
<comment type="caution">
    <text evidence="2">The sequence shown here is derived from an EMBL/GenBank/DDBJ whole genome shotgun (WGS) entry which is preliminary data.</text>
</comment>
<evidence type="ECO:0000313" key="2">
    <source>
        <dbReference type="EMBL" id="MEJ8852302.1"/>
    </source>
</evidence>
<organism evidence="2 3">
    <name type="scientific">Variovorax rhizosphaerae</name>
    <dbReference type="NCBI Taxonomy" id="1836200"/>
    <lineage>
        <taxon>Bacteria</taxon>
        <taxon>Pseudomonadati</taxon>
        <taxon>Pseudomonadota</taxon>
        <taxon>Betaproteobacteria</taxon>
        <taxon>Burkholderiales</taxon>
        <taxon>Comamonadaceae</taxon>
        <taxon>Variovorax</taxon>
    </lineage>
</organism>
<dbReference type="SFLD" id="SFLDG00358">
    <property type="entry name" value="Main_(cytGST)"/>
    <property type="match status" value="1"/>
</dbReference>
<dbReference type="SUPFAM" id="SSF47616">
    <property type="entry name" value="GST C-terminal domain-like"/>
    <property type="match status" value="1"/>
</dbReference>
<proteinExistence type="predicted"/>
<feature type="domain" description="GST N-terminal" evidence="1">
    <location>
        <begin position="12"/>
        <end position="93"/>
    </location>
</feature>
<reference evidence="2 3" key="1">
    <citation type="submission" date="2024-03" db="EMBL/GenBank/DDBJ databases">
        <title>Novel species of the genus Variovorax.</title>
        <authorList>
            <person name="Liu Q."/>
            <person name="Xin Y.-H."/>
        </authorList>
    </citation>
    <scope>NUCLEOTIDE SEQUENCE [LARGE SCALE GENOMIC DNA]</scope>
    <source>
        <strain evidence="2 3">KACC 18900</strain>
    </source>
</reference>
<dbReference type="InterPro" id="IPR040079">
    <property type="entry name" value="Glutathione_S-Trfase"/>
</dbReference>
<evidence type="ECO:0000313" key="3">
    <source>
        <dbReference type="Proteomes" id="UP001385892"/>
    </source>
</evidence>
<dbReference type="EMBL" id="JBBKZT010000035">
    <property type="protein sequence ID" value="MEJ8852302.1"/>
    <property type="molecule type" value="Genomic_DNA"/>
</dbReference>
<dbReference type="Gene3D" id="1.20.1050.10">
    <property type="match status" value="1"/>
</dbReference>
<dbReference type="SUPFAM" id="SSF52833">
    <property type="entry name" value="Thioredoxin-like"/>
    <property type="match status" value="1"/>
</dbReference>
<dbReference type="SFLD" id="SFLDS00019">
    <property type="entry name" value="Glutathione_Transferase_(cytos"/>
    <property type="match status" value="1"/>
</dbReference>
<name>A0ABU8WXP8_9BURK</name>
<accession>A0ABU8WXP8</accession>
<gene>
    <name evidence="2" type="ORF">WKW82_37145</name>
</gene>
<dbReference type="InterPro" id="IPR036282">
    <property type="entry name" value="Glutathione-S-Trfase_C_sf"/>
</dbReference>
<protein>
    <submittedName>
        <fullName evidence="2">Glutathione S-transferase family protein</fullName>
    </submittedName>
</protein>
<dbReference type="InterPro" id="IPR004045">
    <property type="entry name" value="Glutathione_S-Trfase_N"/>
</dbReference>
<sequence>MNPSGAAAASADRYTLYGAPGTGATPVHAALTLIGAQVDVVNVAPWKRKHDRDKLAALNAMQQVPVLVLPSGERMTESAAILVWLADHYPEAGLSPQPGDPGRAQYLRWMSFVSSAIYALYWIRDEPSRLSEDEHAQAEIRDRTAERIATCWQIMDAQMPRGTRYLLGDELGVLDLYVTVVSRWQPRRLRFYREAPRMAEVVRRVDAEPRLTDCWAARFPFTGDWEG</sequence>
<keyword evidence="3" id="KW-1185">Reference proteome</keyword>
<dbReference type="CDD" id="cd03057">
    <property type="entry name" value="GST_N_Beta"/>
    <property type="match status" value="1"/>
</dbReference>
<dbReference type="InterPro" id="IPR036249">
    <property type="entry name" value="Thioredoxin-like_sf"/>
</dbReference>
<dbReference type="RefSeq" id="WP_340348235.1">
    <property type="nucleotide sequence ID" value="NZ_JBBKZT010000035.1"/>
</dbReference>
<dbReference type="Proteomes" id="UP001385892">
    <property type="component" value="Unassembled WGS sequence"/>
</dbReference>
<dbReference type="PANTHER" id="PTHR44051">
    <property type="entry name" value="GLUTATHIONE S-TRANSFERASE-RELATED"/>
    <property type="match status" value="1"/>
</dbReference>